<comment type="caution">
    <text evidence="2">The sequence shown here is derived from an EMBL/GenBank/DDBJ whole genome shotgun (WGS) entry which is preliminary data.</text>
</comment>
<evidence type="ECO:0000313" key="3">
    <source>
        <dbReference type="Proteomes" id="UP000541352"/>
    </source>
</evidence>
<evidence type="ECO:0008006" key="4">
    <source>
        <dbReference type="Google" id="ProtNLM"/>
    </source>
</evidence>
<keyword evidence="1" id="KW-1133">Transmembrane helix</keyword>
<feature type="transmembrane region" description="Helical" evidence="1">
    <location>
        <begin position="144"/>
        <end position="167"/>
    </location>
</feature>
<reference evidence="2 3" key="1">
    <citation type="submission" date="2020-08" db="EMBL/GenBank/DDBJ databases">
        <title>Genomic Encyclopedia of Type Strains, Phase IV (KMG-IV): sequencing the most valuable type-strain genomes for metagenomic binning, comparative biology and taxonomic classification.</title>
        <authorList>
            <person name="Goeker M."/>
        </authorList>
    </citation>
    <scope>NUCLEOTIDE SEQUENCE [LARGE SCALE GENOMIC DNA]</scope>
    <source>
        <strain evidence="2 3">DSM 17976</strain>
    </source>
</reference>
<feature type="transmembrane region" description="Helical" evidence="1">
    <location>
        <begin position="173"/>
        <end position="193"/>
    </location>
</feature>
<feature type="transmembrane region" description="Helical" evidence="1">
    <location>
        <begin position="110"/>
        <end position="132"/>
    </location>
</feature>
<keyword evidence="1" id="KW-0472">Membrane</keyword>
<gene>
    <name evidence="2" type="ORF">FHS57_001240</name>
</gene>
<sequence>MKKIAWILVVVLALLVGMIPISYLTDVKQGYLELKSPETRQNTFWQIGFVTHIAFGAVAIMVGWLQFSHKLLTSFPKWHRIIGKTYVITGLLCSGAGIFIGFYAHGGPIAMAGFVCGGCVYFYTTLRGYVLIRAKNVVKHQAMMTYSYAACLGAVSLRIFIPLSVLLPYEYTSVYNVVAWLSWLFNLGIAFWVNKKRGSPYKQGRMAAI</sequence>
<keyword evidence="1" id="KW-0812">Transmembrane</keyword>
<keyword evidence="3" id="KW-1185">Reference proteome</keyword>
<name>A0A7W5ZHH0_9BACT</name>
<dbReference type="RefSeq" id="WP_183971993.1">
    <property type="nucleotide sequence ID" value="NZ_JACIBY010000002.1"/>
</dbReference>
<proteinExistence type="predicted"/>
<evidence type="ECO:0000256" key="1">
    <source>
        <dbReference type="SAM" id="Phobius"/>
    </source>
</evidence>
<dbReference type="EMBL" id="JACIBY010000002">
    <property type="protein sequence ID" value="MBB3837246.1"/>
    <property type="molecule type" value="Genomic_DNA"/>
</dbReference>
<protein>
    <recommendedName>
        <fullName evidence="4">DUF2306 domain-containing protein</fullName>
    </recommendedName>
</protein>
<feature type="transmembrane region" description="Helical" evidence="1">
    <location>
        <begin position="43"/>
        <end position="65"/>
    </location>
</feature>
<dbReference type="Pfam" id="PF10067">
    <property type="entry name" value="DUF2306"/>
    <property type="match status" value="1"/>
</dbReference>
<feature type="transmembrane region" description="Helical" evidence="1">
    <location>
        <begin position="86"/>
        <end position="104"/>
    </location>
</feature>
<evidence type="ECO:0000313" key="2">
    <source>
        <dbReference type="EMBL" id="MBB3837246.1"/>
    </source>
</evidence>
<dbReference type="Proteomes" id="UP000541352">
    <property type="component" value="Unassembled WGS sequence"/>
</dbReference>
<organism evidence="2 3">
    <name type="scientific">Runella defluvii</name>
    <dbReference type="NCBI Taxonomy" id="370973"/>
    <lineage>
        <taxon>Bacteria</taxon>
        <taxon>Pseudomonadati</taxon>
        <taxon>Bacteroidota</taxon>
        <taxon>Cytophagia</taxon>
        <taxon>Cytophagales</taxon>
        <taxon>Spirosomataceae</taxon>
        <taxon>Runella</taxon>
    </lineage>
</organism>
<accession>A0A7W5ZHH0</accession>
<dbReference type="InterPro" id="IPR018750">
    <property type="entry name" value="DUF2306_membrane"/>
</dbReference>
<dbReference type="AlphaFoldDB" id="A0A7W5ZHH0"/>